<evidence type="ECO:0000313" key="1">
    <source>
        <dbReference type="EMBL" id="CEG38895.1"/>
    </source>
</evidence>
<accession>A0A0P1AD12</accession>
<keyword evidence="2" id="KW-1185">Reference proteome</keyword>
<dbReference type="RefSeq" id="XP_024575264.1">
    <property type="nucleotide sequence ID" value="XM_024724382.1"/>
</dbReference>
<dbReference type="EMBL" id="CCYD01000322">
    <property type="protein sequence ID" value="CEG38895.1"/>
    <property type="molecule type" value="Genomic_DNA"/>
</dbReference>
<dbReference type="Proteomes" id="UP000054928">
    <property type="component" value="Unassembled WGS sequence"/>
</dbReference>
<reference evidence="2" key="1">
    <citation type="submission" date="2014-09" db="EMBL/GenBank/DDBJ databases">
        <authorList>
            <person name="Sharma Rahul"/>
            <person name="Thines Marco"/>
        </authorList>
    </citation>
    <scope>NUCLEOTIDE SEQUENCE [LARGE SCALE GENOMIC DNA]</scope>
</reference>
<evidence type="ECO:0000313" key="2">
    <source>
        <dbReference type="Proteomes" id="UP000054928"/>
    </source>
</evidence>
<proteinExistence type="predicted"/>
<sequence length="53" mass="5944">MDIYIRIESLLSFASSKSLSSSIQHSLRKSHTDSATVNWLLPPFVGICKIEHV</sequence>
<name>A0A0P1AD12_PLAHL</name>
<organism evidence="1 2">
    <name type="scientific">Plasmopara halstedii</name>
    <name type="common">Downy mildew of sunflower</name>
    <dbReference type="NCBI Taxonomy" id="4781"/>
    <lineage>
        <taxon>Eukaryota</taxon>
        <taxon>Sar</taxon>
        <taxon>Stramenopiles</taxon>
        <taxon>Oomycota</taxon>
        <taxon>Peronosporomycetes</taxon>
        <taxon>Peronosporales</taxon>
        <taxon>Peronosporaceae</taxon>
        <taxon>Plasmopara</taxon>
    </lineage>
</organism>
<dbReference type="AlphaFoldDB" id="A0A0P1AD12"/>
<protein>
    <submittedName>
        <fullName evidence="1">Uncharacterized protein</fullName>
    </submittedName>
</protein>
<dbReference type="GeneID" id="36403996"/>